<feature type="compositionally biased region" description="Low complexity" evidence="1">
    <location>
        <begin position="398"/>
        <end position="410"/>
    </location>
</feature>
<organism evidence="3 4">
    <name type="scientific">Chloroflexus islandicus</name>
    <dbReference type="NCBI Taxonomy" id="1707952"/>
    <lineage>
        <taxon>Bacteria</taxon>
        <taxon>Bacillati</taxon>
        <taxon>Chloroflexota</taxon>
        <taxon>Chloroflexia</taxon>
        <taxon>Chloroflexales</taxon>
        <taxon>Chloroflexineae</taxon>
        <taxon>Chloroflexaceae</taxon>
        <taxon>Chloroflexus</taxon>
    </lineage>
</organism>
<sequence length="466" mass="50470">MCRFTAPFAGLLLALALVATVVAQGRLIINDPLEQIRQPDLIRQAAAPLIERGGFVVVYVKARGNDADFIQLLKRDGFVRDDGKARVELVAIYVAIADNYSALRYGERWRDQLDGRYRQILRDHLSQPLSSPNLSQDISAALAAVEASVNPLALFDARWVPWIAYPLGTFLLVILVVVVVRRMTAPAQPRPGHPLVHAAFPQATASQRAQAAALDQLAQRFIAAVERVCANAGTVQPDSTQKLLFQDVRLALLRLRRGHAGVWSSAYTPAEELNRLEQQLKDFERSLSAPLPAVTGYQWSGPASASPVTAVDAAHLQTFRQALQAAAQQWWRLDWALAEAAARSSEFDTSGLFQRLRALLFETTLTDDSAPAAIAEARAIEAEAAAMAQRWMQRLLRPTPSHQSSSVSPSFTNDHDDWDTDRRSVTVWSWGAATASASSDSGWGDLGGGGIDSGSSSDSGGGGGGE</sequence>
<dbReference type="Proteomes" id="UP000078287">
    <property type="component" value="Unassembled WGS sequence"/>
</dbReference>
<dbReference type="EMBL" id="LWQS01000032">
    <property type="protein sequence ID" value="OAN48352.1"/>
    <property type="molecule type" value="Genomic_DNA"/>
</dbReference>
<keyword evidence="2" id="KW-0812">Transmembrane</keyword>
<evidence type="ECO:0000256" key="1">
    <source>
        <dbReference type="SAM" id="MobiDB-lite"/>
    </source>
</evidence>
<evidence type="ECO:0000256" key="2">
    <source>
        <dbReference type="SAM" id="Phobius"/>
    </source>
</evidence>
<keyword evidence="2" id="KW-1133">Transmembrane helix</keyword>
<feature type="compositionally biased region" description="Low complexity" evidence="1">
    <location>
        <begin position="434"/>
        <end position="443"/>
    </location>
</feature>
<gene>
    <name evidence="3" type="ORF">A6A03_08190</name>
</gene>
<dbReference type="STRING" id="1707952.A6A03_08190"/>
<feature type="region of interest" description="Disordered" evidence="1">
    <location>
        <begin position="398"/>
        <end position="418"/>
    </location>
</feature>
<dbReference type="RefSeq" id="WP_066783049.1">
    <property type="nucleotide sequence ID" value="NZ_LWQS01000032.1"/>
</dbReference>
<comment type="caution">
    <text evidence="3">The sequence shown here is derived from an EMBL/GenBank/DDBJ whole genome shotgun (WGS) entry which is preliminary data.</text>
</comment>
<dbReference type="OrthoDB" id="9851790at2"/>
<keyword evidence="4" id="KW-1185">Reference proteome</keyword>
<reference evidence="3 4" key="1">
    <citation type="submission" date="2016-04" db="EMBL/GenBank/DDBJ databases">
        <title>Chloroflexus islandicus sp. nov., a thermophilic filamentous anoxygenic phototrophic bacterium from geyser Strokkur (Iceland).</title>
        <authorList>
            <person name="Gaisin V.A."/>
            <person name="Kalashnikov A.M."/>
            <person name="Sukhacheva M.V."/>
            <person name="Grouzdev D.S."/>
            <person name="Ivanov T.M."/>
            <person name="Kuznetsov B."/>
            <person name="Gorlenko V.M."/>
        </authorList>
    </citation>
    <scope>NUCLEOTIDE SEQUENCE [LARGE SCALE GENOMIC DNA]</scope>
    <source>
        <strain evidence="4">isl-2</strain>
    </source>
</reference>
<feature type="region of interest" description="Disordered" evidence="1">
    <location>
        <begin position="434"/>
        <end position="466"/>
    </location>
</feature>
<protein>
    <submittedName>
        <fullName evidence="3">Uncharacterized protein</fullName>
    </submittedName>
</protein>
<feature type="transmembrane region" description="Helical" evidence="2">
    <location>
        <begin position="159"/>
        <end position="180"/>
    </location>
</feature>
<evidence type="ECO:0000313" key="4">
    <source>
        <dbReference type="Proteomes" id="UP000078287"/>
    </source>
</evidence>
<keyword evidence="2" id="KW-0472">Membrane</keyword>
<accession>A0A178MI19</accession>
<evidence type="ECO:0000313" key="3">
    <source>
        <dbReference type="EMBL" id="OAN48352.1"/>
    </source>
</evidence>
<proteinExistence type="predicted"/>
<dbReference type="AlphaFoldDB" id="A0A178MI19"/>
<name>A0A178MI19_9CHLR</name>